<protein>
    <recommendedName>
        <fullName evidence="5">Tetratricopeptide repeat protein</fullName>
    </recommendedName>
</protein>
<feature type="signal peptide" evidence="2">
    <location>
        <begin position="1"/>
        <end position="19"/>
    </location>
</feature>
<accession>A0ABT2IPM8</accession>
<gene>
    <name evidence="3" type="ORF">N0B48_01150</name>
</gene>
<keyword evidence="1" id="KW-0802">TPR repeat</keyword>
<name>A0ABT2IPM8_9FLAO</name>
<sequence>MKQLYLIMTLLTCFITAEAQQKSFSEYESKLDNALKNYSKSSNFKYLEDLVTYFKTAKKINPKHLTKDVTGIAIFLDNGNRNLNLFPAVYTYDNDKIDISALRSGVTKMPNDDMKEYVDAFLNNWRSIGKTKVFKSLLVDHPKAESTYTELQNEYKVFSPADVSFIRGNDDWMYAVSFGSEGIIIYAFKLSLADEEISGKKVVEKIKLEKEDEFTAFLEKYPFAHSSDDHNIYSYIKRLRESGPFSKDKEFLKNTESYTKGIKRDSLANQAAMFNYFLKLKFPKELLEDGDENIDTYGLKHVSAHTLGDYYFSRQDYNKAIEYYKKAVFDFPLSNESRVCSHVEDLLLSISTSYRQLGKINDAYASLLGMIYSCDYISGVEEKKFNHFITLDQVDKNQLKKEIDQSLVTFKKLKSNYYSFTFRNTTSFFYVKDEFIKNIANHITATHFYNSLK</sequence>
<evidence type="ECO:0000256" key="1">
    <source>
        <dbReference type="PROSITE-ProRule" id="PRU00339"/>
    </source>
</evidence>
<keyword evidence="2" id="KW-0732">Signal</keyword>
<comment type="caution">
    <text evidence="3">The sequence shown here is derived from an EMBL/GenBank/DDBJ whole genome shotgun (WGS) entry which is preliminary data.</text>
</comment>
<dbReference type="Proteomes" id="UP001525566">
    <property type="component" value="Unassembled WGS sequence"/>
</dbReference>
<dbReference type="InterPro" id="IPR019734">
    <property type="entry name" value="TPR_rpt"/>
</dbReference>
<dbReference type="EMBL" id="JAOAMU010000001">
    <property type="protein sequence ID" value="MCT2560486.1"/>
    <property type="molecule type" value="Genomic_DNA"/>
</dbReference>
<evidence type="ECO:0000313" key="4">
    <source>
        <dbReference type="Proteomes" id="UP001525566"/>
    </source>
</evidence>
<dbReference type="Gene3D" id="1.25.40.10">
    <property type="entry name" value="Tetratricopeptide repeat domain"/>
    <property type="match status" value="1"/>
</dbReference>
<evidence type="ECO:0000256" key="2">
    <source>
        <dbReference type="SAM" id="SignalP"/>
    </source>
</evidence>
<proteinExistence type="predicted"/>
<dbReference type="SUPFAM" id="SSF48452">
    <property type="entry name" value="TPR-like"/>
    <property type="match status" value="1"/>
</dbReference>
<evidence type="ECO:0008006" key="5">
    <source>
        <dbReference type="Google" id="ProtNLM"/>
    </source>
</evidence>
<dbReference type="PROSITE" id="PS50005">
    <property type="entry name" value="TPR"/>
    <property type="match status" value="1"/>
</dbReference>
<evidence type="ECO:0000313" key="3">
    <source>
        <dbReference type="EMBL" id="MCT2560486.1"/>
    </source>
</evidence>
<dbReference type="RefSeq" id="WP_259835908.1">
    <property type="nucleotide sequence ID" value="NZ_JAOAMU010000001.1"/>
</dbReference>
<organism evidence="3 4">
    <name type="scientific">Chryseobacterium herbae</name>
    <dbReference type="NCBI Taxonomy" id="2976476"/>
    <lineage>
        <taxon>Bacteria</taxon>
        <taxon>Pseudomonadati</taxon>
        <taxon>Bacteroidota</taxon>
        <taxon>Flavobacteriia</taxon>
        <taxon>Flavobacteriales</taxon>
        <taxon>Weeksellaceae</taxon>
        <taxon>Chryseobacterium group</taxon>
        <taxon>Chryseobacterium</taxon>
    </lineage>
</organism>
<reference evidence="3 4" key="1">
    <citation type="submission" date="2022-09" db="EMBL/GenBank/DDBJ databases">
        <title>Chryseobacterium oleae sp.nov., isolated from the inter-root soil of Pyrola calliantha H. Andr. in Tibet.</title>
        <authorList>
            <person name="Li Z."/>
        </authorList>
    </citation>
    <scope>NUCLEOTIDE SEQUENCE [LARGE SCALE GENOMIC DNA]</scope>
    <source>
        <strain evidence="4">pc1-10</strain>
    </source>
</reference>
<keyword evidence="4" id="KW-1185">Reference proteome</keyword>
<feature type="repeat" description="TPR" evidence="1">
    <location>
        <begin position="301"/>
        <end position="334"/>
    </location>
</feature>
<dbReference type="InterPro" id="IPR011990">
    <property type="entry name" value="TPR-like_helical_dom_sf"/>
</dbReference>
<feature type="chain" id="PRO_5047097235" description="Tetratricopeptide repeat protein" evidence="2">
    <location>
        <begin position="20"/>
        <end position="453"/>
    </location>
</feature>